<proteinExistence type="predicted"/>
<keyword evidence="1" id="KW-0812">Transmembrane</keyword>
<dbReference type="GeneID" id="8774808"/>
<sequence>MYKFQFQNNFKITMTFLVNRVFKKFNKFKKFVFELTLEKILKGIFSFILKSFLIFFFLYLFNVQFNMGVVSCVAYPEKINFLSAFSTSTSIREGLYVLGLSLVISGIAIKSYNFAETIVFPYVVSLWTQNELYNYKSTLDKTILNPLYKETEYVRQLKTQTNLLCQDYNDFSIEYQECEKLHNDIKSKLNDMVIDFDIDRYGVSFIGYPNFNQYEGTFVNSNLFREDFLIKNKSIETSSILSSNIDTSVNSWETKCLQLHFIDSLERDLPLLKQHILELNKSVSGSKADSLFSVLNCDELVKISQNIIKLKNNISTYHCDLKNFNIHFANFLNENQSSMGSALPIFCGDISSINNLKNLTESLIYTNNNMIDNFQFFYKDGDKDGCLTSFHKKIDQSISDSYSIPLFNYIMESEDKSLFNFLTSYEDLGCYTPLPKSVSLHDKSPCSQLIPFNWEDFI</sequence>
<dbReference type="RefSeq" id="YP_003434214.1">
    <property type="nucleotide sequence ID" value="NC_013837.1"/>
</dbReference>
<evidence type="ECO:0000256" key="1">
    <source>
        <dbReference type="SAM" id="Phobius"/>
    </source>
</evidence>
<feature type="transmembrane region" description="Helical" evidence="1">
    <location>
        <begin position="40"/>
        <end position="61"/>
    </location>
</feature>
<gene>
    <name evidence="2" type="primary">orf458</name>
</gene>
<reference evidence="2" key="1">
    <citation type="journal article" date="2010" name="Harmful Algae">
        <title>Mitochondrial genomes from two red tide forming raphidophycean algae Heterosigma akashiwo and Chattonella marina var. marina.</title>
        <authorList>
            <person name="Masuda I."/>
            <person name="Kamikawa R."/>
            <person name="Ueda M."/>
            <person name="Oyama K."/>
            <person name="Yoshimatsu S."/>
            <person name="Inagaki Y."/>
            <person name="Sako Y."/>
        </authorList>
    </citation>
    <scope>NUCLEOTIDE SEQUENCE</scope>
    <source>
        <strain evidence="2">KA11-m-1</strain>
    </source>
</reference>
<evidence type="ECO:0000313" key="2">
    <source>
        <dbReference type="EMBL" id="BAI70561.1"/>
    </source>
</evidence>
<accession>D2Z1Z7</accession>
<geneLocation type="mitochondrion" evidence="2"/>
<keyword evidence="1" id="KW-0472">Membrane</keyword>
<keyword evidence="1" id="KW-1133">Transmembrane helix</keyword>
<dbReference type="EMBL" id="AB546636">
    <property type="protein sequence ID" value="BAI70561.1"/>
    <property type="molecule type" value="Genomic_DNA"/>
</dbReference>
<protein>
    <submittedName>
        <fullName evidence="2">Uncharacterized protein</fullName>
    </submittedName>
</protein>
<dbReference type="AlphaFoldDB" id="D2Z1Z7"/>
<organism evidence="2">
    <name type="scientific">Chattonella marina</name>
    <dbReference type="NCBI Taxonomy" id="90936"/>
    <lineage>
        <taxon>Eukaryota</taxon>
        <taxon>Sar</taxon>
        <taxon>Stramenopiles</taxon>
        <taxon>Ochrophyta</taxon>
        <taxon>Raphidophyceae</taxon>
        <taxon>Chattonellales</taxon>
        <taxon>Chattonellaceae</taxon>
        <taxon>Chattonella</taxon>
    </lineage>
</organism>
<keyword evidence="2" id="KW-0496">Mitochondrion</keyword>
<name>D2Z1Z7_9STRA</name>